<feature type="compositionally biased region" description="Polar residues" evidence="1">
    <location>
        <begin position="85"/>
        <end position="105"/>
    </location>
</feature>
<feature type="region of interest" description="Disordered" evidence="1">
    <location>
        <begin position="119"/>
        <end position="138"/>
    </location>
</feature>
<comment type="caution">
    <text evidence="2">The sequence shown here is derived from an EMBL/GenBank/DDBJ whole genome shotgun (WGS) entry which is preliminary data.</text>
</comment>
<name>A0AAD6S1S3_9AGAR</name>
<evidence type="ECO:0000256" key="1">
    <source>
        <dbReference type="SAM" id="MobiDB-lite"/>
    </source>
</evidence>
<evidence type="ECO:0000313" key="2">
    <source>
        <dbReference type="EMBL" id="KAJ7019438.1"/>
    </source>
</evidence>
<dbReference type="Proteomes" id="UP001218188">
    <property type="component" value="Unassembled WGS sequence"/>
</dbReference>
<sequence length="214" mass="21751">MPPRAGCSTRSADASPRALLAAYASPSGYPVPGTSANADACPCSLLNPPVRLPCATPGTSANADASPRTLLNLHASPSGYPMRGTSANADASPRTLLNVSGSSGLYQPERQRLARTVRRRRLPSLSSYPAPGNSSGLGLYPTPSTSANANASPRTLLNALGSSGLPGLAGSSVGALSAGDWAAVLMYCKKSCGTSRVCGRQRCLRVCCDLACGK</sequence>
<organism evidence="2 3">
    <name type="scientific">Mycena alexandri</name>
    <dbReference type="NCBI Taxonomy" id="1745969"/>
    <lineage>
        <taxon>Eukaryota</taxon>
        <taxon>Fungi</taxon>
        <taxon>Dikarya</taxon>
        <taxon>Basidiomycota</taxon>
        <taxon>Agaricomycotina</taxon>
        <taxon>Agaricomycetes</taxon>
        <taxon>Agaricomycetidae</taxon>
        <taxon>Agaricales</taxon>
        <taxon>Marasmiineae</taxon>
        <taxon>Mycenaceae</taxon>
        <taxon>Mycena</taxon>
    </lineage>
</organism>
<dbReference type="EMBL" id="JARJCM010000293">
    <property type="protein sequence ID" value="KAJ7019438.1"/>
    <property type="molecule type" value="Genomic_DNA"/>
</dbReference>
<reference evidence="2" key="1">
    <citation type="submission" date="2023-03" db="EMBL/GenBank/DDBJ databases">
        <title>Massive genome expansion in bonnet fungi (Mycena s.s.) driven by repeated elements and novel gene families across ecological guilds.</title>
        <authorList>
            <consortium name="Lawrence Berkeley National Laboratory"/>
            <person name="Harder C.B."/>
            <person name="Miyauchi S."/>
            <person name="Viragh M."/>
            <person name="Kuo A."/>
            <person name="Thoen E."/>
            <person name="Andreopoulos B."/>
            <person name="Lu D."/>
            <person name="Skrede I."/>
            <person name="Drula E."/>
            <person name="Henrissat B."/>
            <person name="Morin E."/>
            <person name="Kohler A."/>
            <person name="Barry K."/>
            <person name="LaButti K."/>
            <person name="Morin E."/>
            <person name="Salamov A."/>
            <person name="Lipzen A."/>
            <person name="Mereny Z."/>
            <person name="Hegedus B."/>
            <person name="Baldrian P."/>
            <person name="Stursova M."/>
            <person name="Weitz H."/>
            <person name="Taylor A."/>
            <person name="Grigoriev I.V."/>
            <person name="Nagy L.G."/>
            <person name="Martin F."/>
            <person name="Kauserud H."/>
        </authorList>
    </citation>
    <scope>NUCLEOTIDE SEQUENCE</scope>
    <source>
        <strain evidence="2">CBHHK200</strain>
    </source>
</reference>
<gene>
    <name evidence="2" type="ORF">C8F04DRAFT_334804</name>
</gene>
<accession>A0AAD6S1S3</accession>
<keyword evidence="3" id="KW-1185">Reference proteome</keyword>
<dbReference type="AlphaFoldDB" id="A0AAD6S1S3"/>
<evidence type="ECO:0000313" key="3">
    <source>
        <dbReference type="Proteomes" id="UP001218188"/>
    </source>
</evidence>
<protein>
    <submittedName>
        <fullName evidence="2">Uncharacterized protein</fullName>
    </submittedName>
</protein>
<feature type="region of interest" description="Disordered" evidence="1">
    <location>
        <begin position="77"/>
        <end position="109"/>
    </location>
</feature>
<proteinExistence type="predicted"/>